<accession>A0A8R1Y5C9</accession>
<evidence type="ECO:0000313" key="5">
    <source>
        <dbReference type="EnsemblMetazoa" id="PPA01501.1"/>
    </source>
</evidence>
<protein>
    <submittedName>
        <fullName evidence="5">G protein-coupled receptor</fullName>
    </submittedName>
</protein>
<dbReference type="EnsemblMetazoa" id="PPA01501.1">
    <property type="protein sequence ID" value="PPA01501.1"/>
    <property type="gene ID" value="WBGene00091055"/>
</dbReference>
<comment type="subcellular location">
    <subcellularLocation>
        <location evidence="1">Membrane</location>
    </subcellularLocation>
</comment>
<reference evidence="6" key="1">
    <citation type="journal article" date="2008" name="Nat. Genet.">
        <title>The Pristionchus pacificus genome provides a unique perspective on nematode lifestyle and parasitism.</title>
        <authorList>
            <person name="Dieterich C."/>
            <person name="Clifton S.W."/>
            <person name="Schuster L.N."/>
            <person name="Chinwalla A."/>
            <person name="Delehaunty K."/>
            <person name="Dinkelacker I."/>
            <person name="Fulton L."/>
            <person name="Fulton R."/>
            <person name="Godfrey J."/>
            <person name="Minx P."/>
            <person name="Mitreva M."/>
            <person name="Roeseler W."/>
            <person name="Tian H."/>
            <person name="Witte H."/>
            <person name="Yang S.P."/>
            <person name="Wilson R.K."/>
            <person name="Sommer R.J."/>
        </authorList>
    </citation>
    <scope>NUCLEOTIDE SEQUENCE [LARGE SCALE GENOMIC DNA]</scope>
    <source>
        <strain evidence="6">PS312</strain>
    </source>
</reference>
<dbReference type="GO" id="GO:0016020">
    <property type="term" value="C:membrane"/>
    <property type="evidence" value="ECO:0007669"/>
    <property type="project" value="UniProtKB-SubCell"/>
</dbReference>
<gene>
    <name evidence="5" type="primary">WBGene00091055</name>
</gene>
<dbReference type="PROSITE" id="PS50262">
    <property type="entry name" value="G_PROTEIN_RECEP_F1_2"/>
    <property type="match status" value="1"/>
</dbReference>
<dbReference type="Gene3D" id="1.20.1070.10">
    <property type="entry name" value="Rhodopsin 7-helix transmembrane proteins"/>
    <property type="match status" value="1"/>
</dbReference>
<dbReference type="PANTHER" id="PTHR23017:SF3">
    <property type="entry name" value="G-PROTEIN COUPLED RECEPTORS FAMILY 1 PROFILE DOMAIN-CONTAINING PROTEIN"/>
    <property type="match status" value="1"/>
</dbReference>
<dbReference type="InterPro" id="IPR017452">
    <property type="entry name" value="GPCR_Rhodpsn_7TM"/>
</dbReference>
<keyword evidence="4" id="KW-0472">Membrane</keyword>
<accession>A0A2A6BWS5</accession>
<keyword evidence="3" id="KW-1133">Transmembrane helix</keyword>
<dbReference type="Pfam" id="PF10328">
    <property type="entry name" value="7TM_GPCR_Srx"/>
    <property type="match status" value="1"/>
</dbReference>
<sequence length="289" mass="32823">METVLSIATNVLIIGTFPLHCRYLYVMVRNDAQISSLDYAFRHALTNIVIANLLYSLVFILIQQPASYGFFADFYKSQAWWLGKLFIMQAVPVTMLTVFFHLLIALNRLSALCFPMRHGRLWSELRVKRLLIVCWTVAAIECIPLIYPTEGEYYNITSPLHTVGVAFRLEEDLPNLAYQILAVGVGGLMEILVVLIYAFIGCRVSRLKNLPHSTASVTICALLVSTGGFVIILVVLPYMLAYRIAGVNLWSPETFNALFKFAFAYNNAVAPWVMVIYYRNVRTVLPFMW</sequence>
<evidence type="ECO:0000313" key="6">
    <source>
        <dbReference type="Proteomes" id="UP000005239"/>
    </source>
</evidence>
<dbReference type="InterPro" id="IPR019430">
    <property type="entry name" value="7TM_GPCR_serpentine_rcpt_Srx"/>
</dbReference>
<evidence type="ECO:0000256" key="1">
    <source>
        <dbReference type="ARBA" id="ARBA00004370"/>
    </source>
</evidence>
<dbReference type="Proteomes" id="UP000005239">
    <property type="component" value="Unassembled WGS sequence"/>
</dbReference>
<proteinExistence type="predicted"/>
<dbReference type="SUPFAM" id="SSF81321">
    <property type="entry name" value="Family A G protein-coupled receptor-like"/>
    <property type="match status" value="1"/>
</dbReference>
<reference evidence="5" key="2">
    <citation type="submission" date="2022-06" db="UniProtKB">
        <authorList>
            <consortium name="EnsemblMetazoa"/>
        </authorList>
    </citation>
    <scope>IDENTIFICATION</scope>
    <source>
        <strain evidence="5">PS312</strain>
    </source>
</reference>
<dbReference type="CDD" id="cd00637">
    <property type="entry name" value="7tm_classA_rhodopsin-like"/>
    <property type="match status" value="1"/>
</dbReference>
<evidence type="ECO:0000256" key="4">
    <source>
        <dbReference type="ARBA" id="ARBA00023136"/>
    </source>
</evidence>
<dbReference type="OrthoDB" id="5835292at2759"/>
<dbReference type="AlphaFoldDB" id="A0A2A6BWS5"/>
<keyword evidence="2" id="KW-0812">Transmembrane</keyword>
<name>A0A2A6BWS5_PRIPA</name>
<dbReference type="PANTHER" id="PTHR23017">
    <property type="entry name" value="SERPENTINE RECEPTOR, CLASS X"/>
    <property type="match status" value="1"/>
</dbReference>
<evidence type="ECO:0000256" key="3">
    <source>
        <dbReference type="ARBA" id="ARBA00022989"/>
    </source>
</evidence>
<organism evidence="5 6">
    <name type="scientific">Pristionchus pacificus</name>
    <name type="common">Parasitic nematode worm</name>
    <dbReference type="NCBI Taxonomy" id="54126"/>
    <lineage>
        <taxon>Eukaryota</taxon>
        <taxon>Metazoa</taxon>
        <taxon>Ecdysozoa</taxon>
        <taxon>Nematoda</taxon>
        <taxon>Chromadorea</taxon>
        <taxon>Rhabditida</taxon>
        <taxon>Rhabditina</taxon>
        <taxon>Diplogasteromorpha</taxon>
        <taxon>Diplogasteroidea</taxon>
        <taxon>Neodiplogasteridae</taxon>
        <taxon>Pristionchus</taxon>
    </lineage>
</organism>
<keyword evidence="6" id="KW-1185">Reference proteome</keyword>
<evidence type="ECO:0000256" key="2">
    <source>
        <dbReference type="ARBA" id="ARBA00022692"/>
    </source>
</evidence>